<sequence length="766" mass="85424">MLLATDLDGTFLGGDLEGRTRLYQFIAAHPQIDLVFVTGRGLESVIPLLSDPTIPQPSYIICDVGCTVVDGETLQPLHPLQGEIDLLWPGERTVEQQLAHIDTIQRQEVPQERRVSYFCEADAVTEEIEALVEALDCDLLYSANRYLDVLPRGINKGHTLTRLVQHLGIDPQRVLVAGDTLNDLSMYHQAFNGVCVGESEDALLDATRHLGRVYHADSAGCGGILEAISYFGYLGPAGIDVEIGDSCQSGKSDLVIVYHRLPYEEVKEDGTLKRRRPRSPNGIIPTLLSLFGSGRSGSWVAWSQHEGDPSTFETHTEVDPVNCPRLTAARVPLTAEQVDVFYKKFSKEAFWPTLHTFWERASFEESHWEVFLEVNKLFAERTAAEAATGATVWIHDYNLWMVPAFLREMRPDVTIAFFHHTYFPSADVFNVVPWRRAIIGSLLQCDYIGFHIPRQAENFVDVARGVMPLEVVEKSNCAPRFFTYGCAVGLDEMTTRIKLNDRHIGLGAHPVGLDMSRVEKVLADPGTQQRMNELREELHGQRLVLSVERLDFTKGILEKLEAFERLLGDHPELVEKVTLIMVCVPAASGMTIYDELQAQIEQTVGRINGHLATVGWTPVQFFFRALPFEELVTYYAMADVMWITPLRDGLNLVAKEYVATQGLTDGCGVLVLSEFTGAAAELRGAVLTNPHDPRELADSCYFALNIGRAEARSRLAEAYEVVSHYDINYWTQDFLSSVKTYAASYAGEVTRLPQAEETTPGETAVA</sequence>
<dbReference type="PANTHER" id="PTHR10788">
    <property type="entry name" value="TREHALOSE-6-PHOSPHATE SYNTHASE"/>
    <property type="match status" value="1"/>
</dbReference>
<keyword evidence="3" id="KW-0808">Transferase</keyword>
<dbReference type="SUPFAM" id="SSF56784">
    <property type="entry name" value="HAD-like"/>
    <property type="match status" value="1"/>
</dbReference>
<dbReference type="GO" id="GO:0005992">
    <property type="term" value="P:trehalose biosynthetic process"/>
    <property type="evidence" value="ECO:0007669"/>
    <property type="project" value="InterPro"/>
</dbReference>
<accession>A0A5C9A0J9</accession>
<dbReference type="SFLD" id="SFLDS00003">
    <property type="entry name" value="Haloacid_Dehalogenase"/>
    <property type="match status" value="1"/>
</dbReference>
<dbReference type="GO" id="GO:0016791">
    <property type="term" value="F:phosphatase activity"/>
    <property type="evidence" value="ECO:0007669"/>
    <property type="project" value="UniProtKB-ARBA"/>
</dbReference>
<comment type="similarity">
    <text evidence="1">Belongs to the glycosyltransferase 20 family.</text>
</comment>
<dbReference type="NCBIfam" id="TIGR02398">
    <property type="entry name" value="gluc_glyc_Psyn"/>
    <property type="match status" value="1"/>
</dbReference>
<dbReference type="RefSeq" id="WP_148068943.1">
    <property type="nucleotide sequence ID" value="NZ_VRZA01000004.1"/>
</dbReference>
<comment type="caution">
    <text evidence="3">The sequence shown here is derived from an EMBL/GenBank/DDBJ whole genome shotgun (WGS) entry which is preliminary data.</text>
</comment>
<dbReference type="Proteomes" id="UP000321039">
    <property type="component" value="Unassembled WGS sequence"/>
</dbReference>
<dbReference type="PANTHER" id="PTHR10788:SF106">
    <property type="entry name" value="BCDNA.GH08860"/>
    <property type="match status" value="1"/>
</dbReference>
<dbReference type="InterPro" id="IPR036412">
    <property type="entry name" value="HAD-like_sf"/>
</dbReference>
<dbReference type="EC" id="2.4.1.213" evidence="3"/>
<feature type="domain" description="Sucrose phosphatase-like" evidence="2">
    <location>
        <begin position="2"/>
        <end position="232"/>
    </location>
</feature>
<dbReference type="Gene3D" id="3.40.50.2000">
    <property type="entry name" value="Glycogen Phosphorylase B"/>
    <property type="match status" value="2"/>
</dbReference>
<dbReference type="AlphaFoldDB" id="A0A5C9A0J9"/>
<dbReference type="SFLD" id="SFLDG01140">
    <property type="entry name" value="C2.B:_Phosphomannomutase_and_P"/>
    <property type="match status" value="1"/>
</dbReference>
<evidence type="ECO:0000256" key="1">
    <source>
        <dbReference type="ARBA" id="ARBA00008799"/>
    </source>
</evidence>
<dbReference type="InterPro" id="IPR006380">
    <property type="entry name" value="SPP-like_dom"/>
</dbReference>
<gene>
    <name evidence="3" type="primary">ggpS</name>
    <name evidence="3" type="ORF">FV139_13370</name>
</gene>
<keyword evidence="3" id="KW-0328">Glycosyltransferase</keyword>
<name>A0A5C9A0J9_9GAMM</name>
<protein>
    <submittedName>
        <fullName evidence="3">Glucosylglycerol-phosphate synthase</fullName>
        <ecNumber evidence="3">2.4.1.213</ecNumber>
    </submittedName>
</protein>
<evidence type="ECO:0000313" key="3">
    <source>
        <dbReference type="EMBL" id="TXS92941.1"/>
    </source>
</evidence>
<organism evidence="3 4">
    <name type="scientific">Parahaliea maris</name>
    <dbReference type="NCBI Taxonomy" id="2716870"/>
    <lineage>
        <taxon>Bacteria</taxon>
        <taxon>Pseudomonadati</taxon>
        <taxon>Pseudomonadota</taxon>
        <taxon>Gammaproteobacteria</taxon>
        <taxon>Cellvibrionales</taxon>
        <taxon>Halieaceae</taxon>
        <taxon>Parahaliea</taxon>
    </lineage>
</organism>
<dbReference type="Pfam" id="PF05116">
    <property type="entry name" value="S6PP"/>
    <property type="match status" value="1"/>
</dbReference>
<dbReference type="CDD" id="cd03788">
    <property type="entry name" value="GT20_TPS"/>
    <property type="match status" value="1"/>
</dbReference>
<dbReference type="InterPro" id="IPR012764">
    <property type="entry name" value="Gluc_glyc_Psyn"/>
</dbReference>
<dbReference type="InterPro" id="IPR001830">
    <property type="entry name" value="Glyco_trans_20"/>
</dbReference>
<dbReference type="InterPro" id="IPR023214">
    <property type="entry name" value="HAD_sf"/>
</dbReference>
<dbReference type="GO" id="GO:0051473">
    <property type="term" value="P:glucosylglycerol biosynthetic process"/>
    <property type="evidence" value="ECO:0007669"/>
    <property type="project" value="InterPro"/>
</dbReference>
<proteinExistence type="inferred from homology"/>
<dbReference type="GO" id="GO:0003825">
    <property type="term" value="F:alpha,alpha-trehalose-phosphate synthase (UDP-forming) activity"/>
    <property type="evidence" value="ECO:0007669"/>
    <property type="project" value="TreeGrafter"/>
</dbReference>
<dbReference type="GO" id="GO:0033828">
    <property type="term" value="F:glucosylglycerol-phosphate synthase activity"/>
    <property type="evidence" value="ECO:0007669"/>
    <property type="project" value="UniProtKB-EC"/>
</dbReference>
<dbReference type="SUPFAM" id="SSF53756">
    <property type="entry name" value="UDP-Glycosyltransferase/glycogen phosphorylase"/>
    <property type="match status" value="1"/>
</dbReference>
<dbReference type="Gene3D" id="3.40.50.1000">
    <property type="entry name" value="HAD superfamily/HAD-like"/>
    <property type="match status" value="1"/>
</dbReference>
<evidence type="ECO:0000259" key="2">
    <source>
        <dbReference type="Pfam" id="PF05116"/>
    </source>
</evidence>
<dbReference type="Pfam" id="PF00982">
    <property type="entry name" value="Glyco_transf_20"/>
    <property type="match status" value="1"/>
</dbReference>
<reference evidence="3 4" key="1">
    <citation type="submission" date="2019-08" db="EMBL/GenBank/DDBJ databases">
        <title>Parahaliea maris sp. nov., isolated from the surface seawater.</title>
        <authorList>
            <person name="Liu Y."/>
        </authorList>
    </citation>
    <scope>NUCLEOTIDE SEQUENCE [LARGE SCALE GENOMIC DNA]</scope>
    <source>
        <strain evidence="3 4">HSLHS9</strain>
    </source>
</reference>
<dbReference type="EMBL" id="VRZA01000004">
    <property type="protein sequence ID" value="TXS92941.1"/>
    <property type="molecule type" value="Genomic_DNA"/>
</dbReference>
<dbReference type="SFLD" id="SFLDG01141">
    <property type="entry name" value="C2.B.1:_Sucrose_Phosphatase_Li"/>
    <property type="match status" value="1"/>
</dbReference>
<dbReference type="GO" id="GO:0000287">
    <property type="term" value="F:magnesium ion binding"/>
    <property type="evidence" value="ECO:0007669"/>
    <property type="project" value="UniProtKB-ARBA"/>
</dbReference>
<dbReference type="Gene3D" id="3.90.1070.10">
    <property type="match status" value="1"/>
</dbReference>
<keyword evidence="4" id="KW-1185">Reference proteome</keyword>
<dbReference type="NCBIfam" id="TIGR01484">
    <property type="entry name" value="HAD-SF-IIB"/>
    <property type="match status" value="1"/>
</dbReference>
<evidence type="ECO:0000313" key="4">
    <source>
        <dbReference type="Proteomes" id="UP000321039"/>
    </source>
</evidence>
<dbReference type="InterPro" id="IPR006379">
    <property type="entry name" value="HAD-SF_hydro_IIB"/>
</dbReference>